<reference evidence="8" key="1">
    <citation type="journal article" date="2020" name="Nat. Commun.">
        <title>Genome sequence of the cluster root forming white lupin.</title>
        <authorList>
            <person name="Hufnagel B."/>
            <person name="Marques A."/>
            <person name="Soriano A."/>
            <person name="Marques L."/>
            <person name="Divol F."/>
            <person name="Doumas P."/>
            <person name="Sallet E."/>
            <person name="Mancinotti D."/>
            <person name="Carrere S."/>
            <person name="Marande W."/>
            <person name="Arribat S."/>
            <person name="Keller J."/>
            <person name="Huneau C."/>
            <person name="Blein T."/>
            <person name="Aime D."/>
            <person name="Laguerre M."/>
            <person name="Taylor J."/>
            <person name="Schubert V."/>
            <person name="Nelson M."/>
            <person name="Geu-Flores F."/>
            <person name="Crespi M."/>
            <person name="Gallardo-Guerrero K."/>
            <person name="Delaux P.-M."/>
            <person name="Salse J."/>
            <person name="Berges H."/>
            <person name="Guyot R."/>
            <person name="Gouzy J."/>
            <person name="Peret B."/>
        </authorList>
    </citation>
    <scope>NUCLEOTIDE SEQUENCE [LARGE SCALE GENOMIC DNA]</scope>
    <source>
        <strain evidence="8">cv. Amiga</strain>
    </source>
</reference>
<dbReference type="AlphaFoldDB" id="A0A6A4NS38"/>
<keyword evidence="8" id="KW-1185">Reference proteome</keyword>
<gene>
    <name evidence="7" type="ORF">Lalb_Chr18g0044321</name>
</gene>
<dbReference type="GO" id="GO:0060320">
    <property type="term" value="P:rejection of self pollen"/>
    <property type="evidence" value="ECO:0007669"/>
    <property type="project" value="UniProtKB-KW"/>
</dbReference>
<dbReference type="Pfam" id="PF05938">
    <property type="entry name" value="Self-incomp_S1"/>
    <property type="match status" value="1"/>
</dbReference>
<dbReference type="PANTHER" id="PTHR31232">
    <property type="match status" value="1"/>
</dbReference>
<dbReference type="GO" id="GO:0005576">
    <property type="term" value="C:extracellular region"/>
    <property type="evidence" value="ECO:0007669"/>
    <property type="project" value="UniProtKB-SubCell"/>
</dbReference>
<keyword evidence="4 6" id="KW-0964">Secreted</keyword>
<proteinExistence type="inferred from homology"/>
<dbReference type="InterPro" id="IPR010264">
    <property type="entry name" value="Self-incomp_S1"/>
</dbReference>
<evidence type="ECO:0000256" key="6">
    <source>
        <dbReference type="RuleBase" id="RU367044"/>
    </source>
</evidence>
<comment type="similarity">
    <text evidence="2 6">Belongs to the plant self-incompatibility (S1) protein family.</text>
</comment>
<evidence type="ECO:0000313" key="8">
    <source>
        <dbReference type="Proteomes" id="UP000447434"/>
    </source>
</evidence>
<dbReference type="OrthoDB" id="1418008at2759"/>
<comment type="caution">
    <text evidence="7">The sequence shown here is derived from an EMBL/GenBank/DDBJ whole genome shotgun (WGS) entry which is preliminary data.</text>
</comment>
<dbReference type="EMBL" id="WOCE01000018">
    <property type="protein sequence ID" value="KAE9593555.1"/>
    <property type="molecule type" value="Genomic_DNA"/>
</dbReference>
<accession>A0A6A4NS38</accession>
<dbReference type="Proteomes" id="UP000447434">
    <property type="component" value="Chromosome 18"/>
</dbReference>
<evidence type="ECO:0000256" key="4">
    <source>
        <dbReference type="ARBA" id="ARBA00022525"/>
    </source>
</evidence>
<comment type="subcellular location">
    <subcellularLocation>
        <location evidence="1 6">Secreted</location>
    </subcellularLocation>
</comment>
<evidence type="ECO:0000256" key="2">
    <source>
        <dbReference type="ARBA" id="ARBA00005581"/>
    </source>
</evidence>
<evidence type="ECO:0000313" key="7">
    <source>
        <dbReference type="EMBL" id="KAE9593555.1"/>
    </source>
</evidence>
<organism evidence="7 8">
    <name type="scientific">Lupinus albus</name>
    <name type="common">White lupine</name>
    <name type="synonym">Lupinus termis</name>
    <dbReference type="NCBI Taxonomy" id="3870"/>
    <lineage>
        <taxon>Eukaryota</taxon>
        <taxon>Viridiplantae</taxon>
        <taxon>Streptophyta</taxon>
        <taxon>Embryophyta</taxon>
        <taxon>Tracheophyta</taxon>
        <taxon>Spermatophyta</taxon>
        <taxon>Magnoliopsida</taxon>
        <taxon>eudicotyledons</taxon>
        <taxon>Gunneridae</taxon>
        <taxon>Pentapetalae</taxon>
        <taxon>rosids</taxon>
        <taxon>fabids</taxon>
        <taxon>Fabales</taxon>
        <taxon>Fabaceae</taxon>
        <taxon>Papilionoideae</taxon>
        <taxon>50 kb inversion clade</taxon>
        <taxon>genistoids sensu lato</taxon>
        <taxon>core genistoids</taxon>
        <taxon>Genisteae</taxon>
        <taxon>Lupinus</taxon>
    </lineage>
</organism>
<dbReference type="PANTHER" id="PTHR31232:SF149">
    <property type="entry name" value="S-PROTEIN HOMOLOG"/>
    <property type="match status" value="1"/>
</dbReference>
<evidence type="ECO:0000256" key="3">
    <source>
        <dbReference type="ARBA" id="ARBA00022471"/>
    </source>
</evidence>
<evidence type="ECO:0000256" key="5">
    <source>
        <dbReference type="ARBA" id="ARBA00022729"/>
    </source>
</evidence>
<evidence type="ECO:0000256" key="1">
    <source>
        <dbReference type="ARBA" id="ARBA00004613"/>
    </source>
</evidence>
<name>A0A6A4NS38_LUPAL</name>
<keyword evidence="5" id="KW-0732">Signal</keyword>
<keyword evidence="3 6" id="KW-0713">Self-incompatibility</keyword>
<protein>
    <recommendedName>
        <fullName evidence="6">S-protein homolog</fullName>
    </recommendedName>
</protein>
<sequence length="138" mass="16231">MKVGLSSHTLFFSLPLLVSLVVVSGGWSIFTYRHIYVKNDLGNNILLIAHCESGNRDIGVQNLNYQQEFKFQFQVDISGPTKYNCSLTWDDKLHRFDVYDSNRDGNQCKDCKWNIQKDRPCRFNFDTQKYDLCDYSYY</sequence>